<organism evidence="1 2">
    <name type="scientific">Szabonella alba</name>
    <dbReference type="NCBI Taxonomy" id="2804194"/>
    <lineage>
        <taxon>Bacteria</taxon>
        <taxon>Pseudomonadati</taxon>
        <taxon>Pseudomonadota</taxon>
        <taxon>Alphaproteobacteria</taxon>
        <taxon>Rhodobacterales</taxon>
        <taxon>Paracoccaceae</taxon>
        <taxon>Szabonella</taxon>
    </lineage>
</organism>
<reference evidence="1" key="1">
    <citation type="submission" date="2021-01" db="EMBL/GenBank/DDBJ databases">
        <title>Tabrizicola alba sp. nov. a motile alkaliphilic bacterium isolated from a soda lake.</title>
        <authorList>
            <person name="Szuroczki S."/>
            <person name="Abbaszade G."/>
            <person name="Schumann P."/>
            <person name="Toth E."/>
        </authorList>
    </citation>
    <scope>NUCLEOTIDE SEQUENCE</scope>
    <source>
        <strain evidence="1">DMG-N-6</strain>
    </source>
</reference>
<accession>A0A8K0VDA3</accession>
<protein>
    <submittedName>
        <fullName evidence="1">Uncharacterized protein</fullName>
    </submittedName>
</protein>
<dbReference type="EMBL" id="JAESVN010000004">
    <property type="protein sequence ID" value="MBL4917594.1"/>
    <property type="molecule type" value="Genomic_DNA"/>
</dbReference>
<dbReference type="AlphaFoldDB" id="A0A8K0VDA3"/>
<name>A0A8K0VDA3_9RHOB</name>
<evidence type="ECO:0000313" key="1">
    <source>
        <dbReference type="EMBL" id="MBL4917594.1"/>
    </source>
</evidence>
<keyword evidence="2" id="KW-1185">Reference proteome</keyword>
<evidence type="ECO:0000313" key="2">
    <source>
        <dbReference type="Proteomes" id="UP000648908"/>
    </source>
</evidence>
<sequence length="83" mass="9290">MTDKPLPPLADLLRPLSARVMPARASHTISGREMTPQQALMAQRQTRRQGLCSKKPASAVDARTVCQGILKKPNGFRILWLRR</sequence>
<dbReference type="Proteomes" id="UP000648908">
    <property type="component" value="Unassembled WGS sequence"/>
</dbReference>
<proteinExistence type="predicted"/>
<dbReference type="RefSeq" id="WP_202688539.1">
    <property type="nucleotide sequence ID" value="NZ_JAESVN010000004.1"/>
</dbReference>
<comment type="caution">
    <text evidence="1">The sequence shown here is derived from an EMBL/GenBank/DDBJ whole genome shotgun (WGS) entry which is preliminary data.</text>
</comment>
<gene>
    <name evidence="1" type="ORF">JL811_10200</name>
</gene>